<dbReference type="InterPro" id="IPR013429">
    <property type="entry name" value="Regulatory_FmdB_Zinc_ribbon"/>
</dbReference>
<organism evidence="3 4">
    <name type="scientific">Arenicella xantha</name>
    <dbReference type="NCBI Taxonomy" id="644221"/>
    <lineage>
        <taxon>Bacteria</taxon>
        <taxon>Pseudomonadati</taxon>
        <taxon>Pseudomonadota</taxon>
        <taxon>Gammaproteobacteria</taxon>
        <taxon>Arenicellales</taxon>
        <taxon>Arenicellaceae</taxon>
        <taxon>Arenicella</taxon>
    </lineage>
</organism>
<dbReference type="Pfam" id="PF09723">
    <property type="entry name" value="Zn_ribbon_8"/>
    <property type="match status" value="1"/>
</dbReference>
<dbReference type="InParanoid" id="A0A395JNM0"/>
<dbReference type="EMBL" id="QNRT01000001">
    <property type="protein sequence ID" value="RBP53244.1"/>
    <property type="molecule type" value="Genomic_DNA"/>
</dbReference>
<accession>A0A395JNM0</accession>
<proteinExistence type="predicted"/>
<gene>
    <name evidence="3" type="ORF">DFR28_101630</name>
</gene>
<dbReference type="OrthoDB" id="9813321at2"/>
<protein>
    <submittedName>
        <fullName evidence="3">Putative FmdB family regulatory protein</fullName>
    </submittedName>
</protein>
<evidence type="ECO:0000313" key="4">
    <source>
        <dbReference type="Proteomes" id="UP000253083"/>
    </source>
</evidence>
<feature type="region of interest" description="Disordered" evidence="1">
    <location>
        <begin position="62"/>
        <end position="92"/>
    </location>
</feature>
<dbReference type="SMART" id="SM00834">
    <property type="entry name" value="CxxC_CXXC_SSSS"/>
    <property type="match status" value="1"/>
</dbReference>
<dbReference type="NCBIfam" id="TIGR02605">
    <property type="entry name" value="CxxC_CxxC_SSSS"/>
    <property type="match status" value="1"/>
</dbReference>
<dbReference type="PANTHER" id="PTHR34404">
    <property type="entry name" value="REGULATORY PROTEIN, FMDB FAMILY"/>
    <property type="match status" value="1"/>
</dbReference>
<reference evidence="3 4" key="1">
    <citation type="submission" date="2018-06" db="EMBL/GenBank/DDBJ databases">
        <title>Genomic Encyclopedia of Type Strains, Phase IV (KMG-IV): sequencing the most valuable type-strain genomes for metagenomic binning, comparative biology and taxonomic classification.</title>
        <authorList>
            <person name="Goeker M."/>
        </authorList>
    </citation>
    <scope>NUCLEOTIDE SEQUENCE [LARGE SCALE GENOMIC DNA]</scope>
    <source>
        <strain evidence="3 4">DSM 24032</strain>
    </source>
</reference>
<evidence type="ECO:0000259" key="2">
    <source>
        <dbReference type="SMART" id="SM00834"/>
    </source>
</evidence>
<sequence>MPIYLYRCADCGHSLEALQKMSDAKLTDCPECQAPALQKQITAAAFKLKGTGWYETDFKNSGKPAAAKAAGSEASSDTKSSSSAGPASAGAE</sequence>
<evidence type="ECO:0000313" key="3">
    <source>
        <dbReference type="EMBL" id="RBP53244.1"/>
    </source>
</evidence>
<name>A0A395JNM0_9GAMM</name>
<comment type="caution">
    <text evidence="3">The sequence shown here is derived from an EMBL/GenBank/DDBJ whole genome shotgun (WGS) entry which is preliminary data.</text>
</comment>
<keyword evidence="4" id="KW-1185">Reference proteome</keyword>
<dbReference type="RefSeq" id="WP_113952833.1">
    <property type="nucleotide sequence ID" value="NZ_QNRT01000001.1"/>
</dbReference>
<evidence type="ECO:0000256" key="1">
    <source>
        <dbReference type="SAM" id="MobiDB-lite"/>
    </source>
</evidence>
<feature type="domain" description="Putative regulatory protein FmdB zinc ribbon" evidence="2">
    <location>
        <begin position="1"/>
        <end position="42"/>
    </location>
</feature>
<dbReference type="PANTHER" id="PTHR34404:SF2">
    <property type="entry name" value="CONSERVED SERINE RICH PROTEIN"/>
    <property type="match status" value="1"/>
</dbReference>
<dbReference type="AlphaFoldDB" id="A0A395JNM0"/>
<dbReference type="Proteomes" id="UP000253083">
    <property type="component" value="Unassembled WGS sequence"/>
</dbReference>